<feature type="compositionally biased region" description="Low complexity" evidence="1">
    <location>
        <begin position="99"/>
        <end position="114"/>
    </location>
</feature>
<feature type="compositionally biased region" description="Basic and acidic residues" evidence="1">
    <location>
        <begin position="54"/>
        <end position="66"/>
    </location>
</feature>
<dbReference type="PANTHER" id="PTHR46689">
    <property type="entry name" value="MEMBRANE PROTEIN, PUTATIVE-RELATED"/>
    <property type="match status" value="1"/>
</dbReference>
<feature type="compositionally biased region" description="Basic and acidic residues" evidence="1">
    <location>
        <begin position="119"/>
        <end position="128"/>
    </location>
</feature>
<evidence type="ECO:0000256" key="1">
    <source>
        <dbReference type="SAM" id="MobiDB-lite"/>
    </source>
</evidence>
<dbReference type="InterPro" id="IPR038607">
    <property type="entry name" value="PhoD-like_sf"/>
</dbReference>
<organism evidence="3 4">
    <name type="scientific">Phyllachora maydis</name>
    <dbReference type="NCBI Taxonomy" id="1825666"/>
    <lineage>
        <taxon>Eukaryota</taxon>
        <taxon>Fungi</taxon>
        <taxon>Dikarya</taxon>
        <taxon>Ascomycota</taxon>
        <taxon>Pezizomycotina</taxon>
        <taxon>Sordariomycetes</taxon>
        <taxon>Sordariomycetidae</taxon>
        <taxon>Phyllachorales</taxon>
        <taxon>Phyllachoraceae</taxon>
        <taxon>Phyllachora</taxon>
    </lineage>
</organism>
<dbReference type="EMBL" id="JAQQPM010000007">
    <property type="protein sequence ID" value="KAK2073545.1"/>
    <property type="molecule type" value="Genomic_DNA"/>
</dbReference>
<dbReference type="InterPro" id="IPR018946">
    <property type="entry name" value="PhoD-like_MPP"/>
</dbReference>
<feature type="compositionally biased region" description="Pro residues" evidence="1">
    <location>
        <begin position="743"/>
        <end position="758"/>
    </location>
</feature>
<comment type="caution">
    <text evidence="3">The sequence shown here is derived from an EMBL/GenBank/DDBJ whole genome shotgun (WGS) entry which is preliminary data.</text>
</comment>
<gene>
    <name evidence="3" type="ORF">P8C59_007824</name>
</gene>
<proteinExistence type="predicted"/>
<feature type="domain" description="PhoD-like phosphatase" evidence="2">
    <location>
        <begin position="474"/>
        <end position="546"/>
    </location>
</feature>
<dbReference type="AlphaFoldDB" id="A0AAD9MFZ2"/>
<feature type="compositionally biased region" description="Basic residues" evidence="1">
    <location>
        <begin position="785"/>
        <end position="795"/>
    </location>
</feature>
<evidence type="ECO:0000313" key="3">
    <source>
        <dbReference type="EMBL" id="KAK2073545.1"/>
    </source>
</evidence>
<feature type="compositionally biased region" description="Low complexity" evidence="1">
    <location>
        <begin position="796"/>
        <end position="807"/>
    </location>
</feature>
<dbReference type="PANTHER" id="PTHR46689:SF3">
    <property type="entry name" value="PHOD-LIKE PHOSPHATASE DOMAIN-CONTAINING PROTEIN"/>
    <property type="match status" value="1"/>
</dbReference>
<dbReference type="Gene3D" id="3.60.21.70">
    <property type="entry name" value="PhoD-like phosphatase"/>
    <property type="match status" value="1"/>
</dbReference>
<feature type="compositionally biased region" description="Basic and acidic residues" evidence="1">
    <location>
        <begin position="79"/>
        <end position="96"/>
    </location>
</feature>
<dbReference type="GO" id="GO:0016020">
    <property type="term" value="C:membrane"/>
    <property type="evidence" value="ECO:0007669"/>
    <property type="project" value="TreeGrafter"/>
</dbReference>
<dbReference type="CDD" id="cd07389">
    <property type="entry name" value="MPP_PhoD"/>
    <property type="match status" value="1"/>
</dbReference>
<keyword evidence="4" id="KW-1185">Reference proteome</keyword>
<feature type="compositionally biased region" description="Low complexity" evidence="1">
    <location>
        <begin position="720"/>
        <end position="730"/>
    </location>
</feature>
<feature type="region of interest" description="Disordered" evidence="1">
    <location>
        <begin position="713"/>
        <end position="835"/>
    </location>
</feature>
<evidence type="ECO:0000259" key="2">
    <source>
        <dbReference type="Pfam" id="PF19050"/>
    </source>
</evidence>
<accession>A0AAD9MFZ2</accession>
<evidence type="ECO:0000313" key="4">
    <source>
        <dbReference type="Proteomes" id="UP001217918"/>
    </source>
</evidence>
<feature type="domain" description="PhoD-like phosphatase" evidence="2">
    <location>
        <begin position="560"/>
        <end position="722"/>
    </location>
</feature>
<dbReference type="Pfam" id="PF19050">
    <property type="entry name" value="PhoD_2"/>
    <property type="match status" value="3"/>
</dbReference>
<dbReference type="InterPro" id="IPR043904">
    <property type="entry name" value="PhoD_2-like"/>
</dbReference>
<feature type="compositionally biased region" description="Low complexity" evidence="1">
    <location>
        <begin position="759"/>
        <end position="784"/>
    </location>
</feature>
<feature type="region of interest" description="Disordered" evidence="1">
    <location>
        <begin position="1"/>
        <end position="128"/>
    </location>
</feature>
<feature type="domain" description="PhoD-like phosphatase" evidence="2">
    <location>
        <begin position="248"/>
        <end position="413"/>
    </location>
</feature>
<feature type="compositionally biased region" description="Pro residues" evidence="1">
    <location>
        <begin position="8"/>
        <end position="20"/>
    </location>
</feature>
<feature type="region of interest" description="Disordered" evidence="1">
    <location>
        <begin position="418"/>
        <end position="438"/>
    </location>
</feature>
<protein>
    <recommendedName>
        <fullName evidence="2">PhoD-like phosphatase domain-containing protein</fullName>
    </recommendedName>
</protein>
<sequence length="889" mass="96322">MASHPCEPGEPVPVPNPPGPDGDNPLLDDVPHASATRWRHQESGAYRKAAAHTAEADGKRLGDRHGHGPSRVADSARVSSEELRRETGGENGDMTRSEAPSAMAAAAAAAAQDAGHNNVDGHGHVPRDGKHIVCGPLLNYRRMEEGTWVGSVLVVTEGGGATQQHVPTLKLARVGPRQQQQQQQGMTAGGATIVASHGETSVQGLCLYSDARNTFWRFDLVVAVERSETEWAYTLPDLRLGSKTNQPHRNAFFVPAASESMRIMFHSCNGFSVGTDEAAWSGPALWHDVMRKHRETPFHVMLGGGDQIYNDGIRVNGPLRQWTEIGSPKKRRDYPFPETLRRACDDYYLRNYIKWYSTGPFAAANGQIPQLNIWDDHDIIDGFGSYVNDFMKCHVFRGIGGTAHKYYMLFQHHLPPPQSTYTTDSPAANPARGQGTDPKQLAGTYVAPAMHESNYIPGARPGPYVAEHSHSMFARLGARVAFLGIDARTERTRHQVNYPETYDRIFDRLQRELGAAAASGHPYRHLIVLLGIPIAYPRLTWLENVFSSPFIGPVKFLNRRFGFAGGVFNQFDGSVDLLDDLDDHYTARTHKKERNRLVHRLQGVCARYSVRTTILGGDVHLAAVGRFYAAPERKIPIEQDYRYMVNVVSSAIVNKPPPQAIANLLARRNKIHHLDPDTDETLLELFDKDPGESTKTANHNRVTMPSRNYAILTENSPNNVAPSGAVAADPDAPPLPIQNQAPSSPPGAALPPPPPPGATPKDGTAAPARPATSASASGKASVKSSRSKLSRRSTHRALASASASAAPRDGHGPLQPGEVGAGTRHKAASPAAHGRGCDGGLDVCICVETDQHDALGRTEGYGLTIPPLDYRGPPPPPPPGSTARVGPED</sequence>
<reference evidence="3" key="1">
    <citation type="journal article" date="2023" name="Mol. Plant Microbe Interact.">
        <title>Elucidating the Obligate Nature and Biological Capacity of an Invasive Fungal Corn Pathogen.</title>
        <authorList>
            <person name="MacCready J.S."/>
            <person name="Roggenkamp E.M."/>
            <person name="Gdanetz K."/>
            <person name="Chilvers M.I."/>
        </authorList>
    </citation>
    <scope>NUCLEOTIDE SEQUENCE</scope>
    <source>
        <strain evidence="3">PM02</strain>
    </source>
</reference>
<feature type="region of interest" description="Disordered" evidence="1">
    <location>
        <begin position="857"/>
        <end position="889"/>
    </location>
</feature>
<dbReference type="Proteomes" id="UP001217918">
    <property type="component" value="Unassembled WGS sequence"/>
</dbReference>
<name>A0AAD9MFZ2_9PEZI</name>